<sequence>MRKPNDKPIKEAIEQMLRVYKLKRKFDETSLVAAWPEMMGPAVANRTRQLYIRDKKLFIRVESSVLKNELLMIRSQILDKMNERAGADVLEEIVFL</sequence>
<comment type="caution">
    <text evidence="1">The sequence shown here is derived from an EMBL/GenBank/DDBJ whole genome shotgun (WGS) entry which is preliminary data.</text>
</comment>
<accession>R9GLN5</accession>
<dbReference type="Pfam" id="PF05258">
    <property type="entry name" value="DciA"/>
    <property type="match status" value="1"/>
</dbReference>
<dbReference type="Proteomes" id="UP000014174">
    <property type="component" value="Unassembled WGS sequence"/>
</dbReference>
<dbReference type="PANTHER" id="PTHR36456:SF1">
    <property type="entry name" value="UPF0232 PROTEIN SCO3875"/>
    <property type="match status" value="1"/>
</dbReference>
<dbReference type="STRING" id="1150600.ADIARSV_4118"/>
<dbReference type="EMBL" id="AQPN01000145">
    <property type="protein sequence ID" value="EOR92606.1"/>
    <property type="molecule type" value="Genomic_DNA"/>
</dbReference>
<organism evidence="1 2">
    <name type="scientific">Arcticibacter svalbardensis MN12-7</name>
    <dbReference type="NCBI Taxonomy" id="1150600"/>
    <lineage>
        <taxon>Bacteria</taxon>
        <taxon>Pseudomonadati</taxon>
        <taxon>Bacteroidota</taxon>
        <taxon>Sphingobacteriia</taxon>
        <taxon>Sphingobacteriales</taxon>
        <taxon>Sphingobacteriaceae</taxon>
        <taxon>Arcticibacter</taxon>
    </lineage>
</organism>
<dbReference type="RefSeq" id="WP_016197336.1">
    <property type="nucleotide sequence ID" value="NZ_AQPN01000145.1"/>
</dbReference>
<protein>
    <submittedName>
        <fullName evidence="1">Zn-ribbon-containing protein</fullName>
    </submittedName>
</protein>
<gene>
    <name evidence="1" type="ORF">ADIARSV_4118</name>
</gene>
<dbReference type="InterPro" id="IPR007922">
    <property type="entry name" value="DciA-like"/>
</dbReference>
<dbReference type="eggNOG" id="COG5512">
    <property type="taxonomic scope" value="Bacteria"/>
</dbReference>
<keyword evidence="2" id="KW-1185">Reference proteome</keyword>
<name>R9GLN5_9SPHI</name>
<proteinExistence type="predicted"/>
<dbReference type="OrthoDB" id="9796545at2"/>
<dbReference type="AlphaFoldDB" id="R9GLN5"/>
<reference evidence="1 2" key="1">
    <citation type="journal article" date="2013" name="Genome Announc.">
        <title>Draft Genome Sequence of Arcticibacter svalbardensis Strain MN12-7T, a Member of the Family Sphingobacteriaceae Isolated from an Arctic Soil Sample.</title>
        <authorList>
            <person name="Shivaji S."/>
            <person name="Ara S."/>
            <person name="Prasad S."/>
            <person name="Manasa B.P."/>
            <person name="Begum Z."/>
            <person name="Singh A."/>
            <person name="Kumar Pinnaka A."/>
        </authorList>
    </citation>
    <scope>NUCLEOTIDE SEQUENCE [LARGE SCALE GENOMIC DNA]</scope>
    <source>
        <strain evidence="1 2">MN12-7</strain>
    </source>
</reference>
<dbReference type="PANTHER" id="PTHR36456">
    <property type="entry name" value="UPF0232 PROTEIN SCO3875"/>
    <property type="match status" value="1"/>
</dbReference>
<evidence type="ECO:0000313" key="2">
    <source>
        <dbReference type="Proteomes" id="UP000014174"/>
    </source>
</evidence>
<evidence type="ECO:0000313" key="1">
    <source>
        <dbReference type="EMBL" id="EOR92606.1"/>
    </source>
</evidence>